<dbReference type="GO" id="GO:0046872">
    <property type="term" value="F:metal ion binding"/>
    <property type="evidence" value="ECO:0007669"/>
    <property type="project" value="UniProtKB-KW"/>
</dbReference>
<keyword evidence="5" id="KW-0479">Metal-binding</keyword>
<dbReference type="InterPro" id="IPR024185">
    <property type="entry name" value="FTHF_cligase-like_sf"/>
</dbReference>
<comment type="similarity">
    <text evidence="1 5">Belongs to the 5-formyltetrahydrofolate cyclo-ligase family.</text>
</comment>
<dbReference type="NCBIfam" id="TIGR02727">
    <property type="entry name" value="MTHFS_bact"/>
    <property type="match status" value="1"/>
</dbReference>
<feature type="binding site" evidence="4">
    <location>
        <begin position="129"/>
        <end position="137"/>
    </location>
    <ligand>
        <name>ATP</name>
        <dbReference type="ChEBI" id="CHEBI:30616"/>
    </ligand>
</feature>
<keyword evidence="2 4" id="KW-0547">Nucleotide-binding</keyword>
<dbReference type="EMBL" id="CACRTG010000046">
    <property type="protein sequence ID" value="VYT40425.1"/>
    <property type="molecule type" value="Genomic_DNA"/>
</dbReference>
<comment type="cofactor">
    <cofactor evidence="5">
        <name>Mg(2+)</name>
        <dbReference type="ChEBI" id="CHEBI:18420"/>
    </cofactor>
</comment>
<comment type="catalytic activity">
    <reaction evidence="5">
        <text>(6S)-5-formyl-5,6,7,8-tetrahydrofolate + ATP = (6R)-5,10-methenyltetrahydrofolate + ADP + phosphate</text>
        <dbReference type="Rhea" id="RHEA:10488"/>
        <dbReference type="ChEBI" id="CHEBI:30616"/>
        <dbReference type="ChEBI" id="CHEBI:43474"/>
        <dbReference type="ChEBI" id="CHEBI:57455"/>
        <dbReference type="ChEBI" id="CHEBI:57457"/>
        <dbReference type="ChEBI" id="CHEBI:456216"/>
        <dbReference type="EC" id="6.3.3.2"/>
    </reaction>
</comment>
<evidence type="ECO:0000256" key="3">
    <source>
        <dbReference type="ARBA" id="ARBA00022840"/>
    </source>
</evidence>
<keyword evidence="6" id="KW-0436">Ligase</keyword>
<dbReference type="GO" id="GO:0030272">
    <property type="term" value="F:5-formyltetrahydrofolate cyclo-ligase activity"/>
    <property type="evidence" value="ECO:0007669"/>
    <property type="project" value="UniProtKB-EC"/>
</dbReference>
<dbReference type="GO" id="GO:0005524">
    <property type="term" value="F:ATP binding"/>
    <property type="evidence" value="ECO:0007669"/>
    <property type="project" value="UniProtKB-KW"/>
</dbReference>
<gene>
    <name evidence="6" type="ORF">CNLFYP112_00940</name>
</gene>
<keyword evidence="3 4" id="KW-0067">ATP-binding</keyword>
<evidence type="ECO:0000256" key="1">
    <source>
        <dbReference type="ARBA" id="ARBA00010638"/>
    </source>
</evidence>
<evidence type="ECO:0000256" key="5">
    <source>
        <dbReference type="RuleBase" id="RU361279"/>
    </source>
</evidence>
<evidence type="ECO:0000313" key="6">
    <source>
        <dbReference type="EMBL" id="VYT40425.1"/>
    </source>
</evidence>
<organism evidence="6">
    <name type="scientific">[Clostridium] nexile</name>
    <dbReference type="NCBI Taxonomy" id="29361"/>
    <lineage>
        <taxon>Bacteria</taxon>
        <taxon>Bacillati</taxon>
        <taxon>Bacillota</taxon>
        <taxon>Clostridia</taxon>
        <taxon>Lachnospirales</taxon>
        <taxon>Lachnospiraceae</taxon>
        <taxon>Tyzzerella</taxon>
    </lineage>
</organism>
<feature type="binding site" evidence="4">
    <location>
        <position position="50"/>
    </location>
    <ligand>
        <name>substrate</name>
    </ligand>
</feature>
<protein>
    <recommendedName>
        <fullName evidence="5">5-formyltetrahydrofolate cyclo-ligase</fullName>
        <ecNumber evidence="5">6.3.3.2</ecNumber>
    </recommendedName>
</protein>
<dbReference type="InterPro" id="IPR037171">
    <property type="entry name" value="NagB/RpiA_transferase-like"/>
</dbReference>
<dbReference type="InterPro" id="IPR002698">
    <property type="entry name" value="FTHF_cligase"/>
</dbReference>
<evidence type="ECO:0000256" key="2">
    <source>
        <dbReference type="ARBA" id="ARBA00022741"/>
    </source>
</evidence>
<dbReference type="PIRSF" id="PIRSF006806">
    <property type="entry name" value="FTHF_cligase"/>
    <property type="match status" value="1"/>
</dbReference>
<dbReference type="EC" id="6.3.3.2" evidence="5"/>
<proteinExistence type="inferred from homology"/>
<dbReference type="Gene3D" id="3.40.50.10420">
    <property type="entry name" value="NagB/RpiA/CoA transferase-like"/>
    <property type="match status" value="1"/>
</dbReference>
<dbReference type="AlphaFoldDB" id="A0A6N2WCV9"/>
<dbReference type="Pfam" id="PF01812">
    <property type="entry name" value="5-FTHF_cyc-lig"/>
    <property type="match status" value="1"/>
</dbReference>
<keyword evidence="5" id="KW-0460">Magnesium</keyword>
<dbReference type="PANTHER" id="PTHR23407:SF1">
    <property type="entry name" value="5-FORMYLTETRAHYDROFOLATE CYCLO-LIGASE"/>
    <property type="match status" value="1"/>
</dbReference>
<name>A0A6N2WCV9_9FIRM</name>
<dbReference type="GO" id="GO:0009396">
    <property type="term" value="P:folic acid-containing compound biosynthetic process"/>
    <property type="evidence" value="ECO:0007669"/>
    <property type="project" value="TreeGrafter"/>
</dbReference>
<dbReference type="PANTHER" id="PTHR23407">
    <property type="entry name" value="ATPASE INHIBITOR/5-FORMYLTETRAHYDROFOLATE CYCLO-LIGASE"/>
    <property type="match status" value="1"/>
</dbReference>
<accession>A0A6N2WCV9</accession>
<sequence length="182" mass="21741">METKRDIRARILEKRTHMTQEEWEFKSDLILKRLMEHPFFVEAREIYCYMDYRREVGTRRIIEKAWELNKKTAVPKVCGDDMEFYYVQRFDELEKGYSGICEPVTKKKAKGDSVLVLLPGSAFDRNRNRIGYGKGFYDKYLIKHQQYRTLALAFEFQVVDSIPTDSYDIRPDGIITEETYYV</sequence>
<feature type="binding site" evidence="4">
    <location>
        <position position="55"/>
    </location>
    <ligand>
        <name>substrate</name>
    </ligand>
</feature>
<feature type="binding site" evidence="4">
    <location>
        <begin position="4"/>
        <end position="8"/>
    </location>
    <ligand>
        <name>ATP</name>
        <dbReference type="ChEBI" id="CHEBI:30616"/>
    </ligand>
</feature>
<dbReference type="SUPFAM" id="SSF100950">
    <property type="entry name" value="NagB/RpiA/CoA transferase-like"/>
    <property type="match status" value="1"/>
</dbReference>
<reference evidence="6" key="1">
    <citation type="submission" date="2019-11" db="EMBL/GenBank/DDBJ databases">
        <authorList>
            <person name="Feng L."/>
        </authorList>
    </citation>
    <scope>NUCLEOTIDE SEQUENCE</scope>
    <source>
        <strain evidence="6">CnexileLFYP112</strain>
    </source>
</reference>
<evidence type="ECO:0000256" key="4">
    <source>
        <dbReference type="PIRSR" id="PIRSR006806-1"/>
    </source>
</evidence>
<dbReference type="GO" id="GO:0035999">
    <property type="term" value="P:tetrahydrofolate interconversion"/>
    <property type="evidence" value="ECO:0007669"/>
    <property type="project" value="TreeGrafter"/>
</dbReference>